<keyword evidence="3 10" id="KW-0997">Cell inner membrane</keyword>
<keyword evidence="13" id="KW-1185">Reference proteome</keyword>
<feature type="binding site" evidence="10">
    <location>
        <position position="12"/>
    </location>
    <ligand>
        <name>Mn(2+)</name>
        <dbReference type="ChEBI" id="CHEBI:29035"/>
        <label>1</label>
    </ligand>
</feature>
<dbReference type="EC" id="3.6.1.54" evidence="10"/>
<evidence type="ECO:0000256" key="8">
    <source>
        <dbReference type="ARBA" id="ARBA00023136"/>
    </source>
</evidence>
<dbReference type="GO" id="GO:0009245">
    <property type="term" value="P:lipid A biosynthetic process"/>
    <property type="evidence" value="ECO:0007669"/>
    <property type="project" value="UniProtKB-UniRule"/>
</dbReference>
<comment type="function">
    <text evidence="10">Hydrolyzes the pyrophosphate bond of UDP-2,3-diacylglucosamine to yield 2,3-diacylglucosamine 1-phosphate (lipid X) and UMP by catalyzing the attack of water at the alpha-P atom. Involved in the biosynthesis of lipid A, a phosphorylated glycolipid that anchors the lipopolysaccharide to the outer membrane of the cell.</text>
</comment>
<feature type="domain" description="Calcineurin-like phosphoesterase" evidence="11">
    <location>
        <begin position="6"/>
        <end position="199"/>
    </location>
</feature>
<evidence type="ECO:0000256" key="9">
    <source>
        <dbReference type="ARBA" id="ARBA00023211"/>
    </source>
</evidence>
<accession>A0A240E7E2</accession>
<evidence type="ECO:0000313" key="12">
    <source>
        <dbReference type="EMBL" id="SNX43815.1"/>
    </source>
</evidence>
<reference evidence="13" key="1">
    <citation type="submission" date="2016-09" db="EMBL/GenBank/DDBJ databases">
        <authorList>
            <person name="Varghese N."/>
            <person name="Submissions S."/>
        </authorList>
    </citation>
    <scope>NUCLEOTIDE SEQUENCE [LARGE SCALE GENOMIC DNA]</scope>
    <source>
        <strain evidence="13">ANC 4466</strain>
    </source>
</reference>
<evidence type="ECO:0000256" key="10">
    <source>
        <dbReference type="HAMAP-Rule" id="MF_00575"/>
    </source>
</evidence>
<dbReference type="NCBIfam" id="TIGR01854">
    <property type="entry name" value="lipid_A_lpxH"/>
    <property type="match status" value="1"/>
</dbReference>
<organism evidence="12 13">
    <name type="scientific">Acinetobacter puyangensis</name>
    <dbReference type="NCBI Taxonomy" id="1096779"/>
    <lineage>
        <taxon>Bacteria</taxon>
        <taxon>Pseudomonadati</taxon>
        <taxon>Pseudomonadota</taxon>
        <taxon>Gammaproteobacteria</taxon>
        <taxon>Moraxellales</taxon>
        <taxon>Moraxellaceae</taxon>
        <taxon>Acinetobacter</taxon>
    </lineage>
</organism>
<feature type="binding site" evidence="10">
    <location>
        <position position="162"/>
    </location>
    <ligand>
        <name>substrate</name>
    </ligand>
</feature>
<feature type="binding site" evidence="10">
    <location>
        <position position="195"/>
    </location>
    <ligand>
        <name>substrate</name>
    </ligand>
</feature>
<feature type="binding site" evidence="10">
    <location>
        <position position="195"/>
    </location>
    <ligand>
        <name>Mn(2+)</name>
        <dbReference type="ChEBI" id="CHEBI:29035"/>
        <label>2</label>
    </ligand>
</feature>
<dbReference type="SUPFAM" id="SSF56300">
    <property type="entry name" value="Metallo-dependent phosphatases"/>
    <property type="match status" value="1"/>
</dbReference>
<dbReference type="Gene3D" id="3.60.21.10">
    <property type="match status" value="1"/>
</dbReference>
<gene>
    <name evidence="10" type="primary">lpxH</name>
    <name evidence="12" type="ORF">SAMN05421731_101859</name>
</gene>
<name>A0A240E7E2_9GAMM</name>
<dbReference type="HAMAP" id="MF_00575">
    <property type="entry name" value="LpxH"/>
    <property type="match status" value="1"/>
</dbReference>
<dbReference type="InterPro" id="IPR029052">
    <property type="entry name" value="Metallo-depent_PP-like"/>
</dbReference>
<comment type="similarity">
    <text evidence="10">Belongs to the LpxH family.</text>
</comment>
<keyword evidence="6 10" id="KW-0378">Hydrolase</keyword>
<comment type="catalytic activity">
    <reaction evidence="10">
        <text>UDP-2-N,3-O-bis[(3R)-3-hydroxytetradecanoyl]-alpha-D-glucosamine + H2O = 2-N,3-O-bis[(3R)-3-hydroxytetradecanoyl]-alpha-D-glucosaminyl 1-phosphate + UMP + 2 H(+)</text>
        <dbReference type="Rhea" id="RHEA:25213"/>
        <dbReference type="ChEBI" id="CHEBI:15377"/>
        <dbReference type="ChEBI" id="CHEBI:15378"/>
        <dbReference type="ChEBI" id="CHEBI:57865"/>
        <dbReference type="ChEBI" id="CHEBI:57957"/>
        <dbReference type="ChEBI" id="CHEBI:78847"/>
        <dbReference type="EC" id="3.6.1.54"/>
    </reaction>
</comment>
<evidence type="ECO:0000313" key="13">
    <source>
        <dbReference type="Proteomes" id="UP000219042"/>
    </source>
</evidence>
<dbReference type="EMBL" id="OANT01000001">
    <property type="protein sequence ID" value="SNX43815.1"/>
    <property type="molecule type" value="Genomic_DNA"/>
</dbReference>
<proteinExistence type="inferred from homology"/>
<feature type="binding site" evidence="10">
    <location>
        <position position="43"/>
    </location>
    <ligand>
        <name>Mn(2+)</name>
        <dbReference type="ChEBI" id="CHEBI:29035"/>
        <label>1</label>
    </ligand>
</feature>
<protein>
    <recommendedName>
        <fullName evidence="10">UDP-2,3-diacylglucosamine hydrolase</fullName>
        <ecNumber evidence="10">3.6.1.54</ecNumber>
    </recommendedName>
    <alternativeName>
        <fullName evidence="10">UDP-2,3-diacylglucosamine diphosphatase</fullName>
    </alternativeName>
</protein>
<dbReference type="InterPro" id="IPR010138">
    <property type="entry name" value="UDP-diacylglucosamine_Hdrlase"/>
</dbReference>
<keyword evidence="8 10" id="KW-0472">Membrane</keyword>
<feature type="binding site" evidence="10">
    <location>
        <position position="169"/>
    </location>
    <ligand>
        <name>substrate</name>
    </ligand>
</feature>
<keyword evidence="5 10" id="KW-0479">Metal-binding</keyword>
<feature type="binding site" evidence="10">
    <location>
        <position position="166"/>
    </location>
    <ligand>
        <name>substrate</name>
    </ligand>
</feature>
<comment type="pathway">
    <text evidence="10">Glycolipid biosynthesis; lipid IV(A) biosynthesis; lipid IV(A) from (3R)-3-hydroxytetradecanoyl-[acyl-carrier-protein] and UDP-N-acetyl-alpha-D-glucosamine: step 4/6.</text>
</comment>
<keyword evidence="4 10" id="KW-0441">Lipid A biosynthesis</keyword>
<feature type="binding site" evidence="10">
    <location>
        <begin position="81"/>
        <end position="82"/>
    </location>
    <ligand>
        <name>substrate</name>
    </ligand>
</feature>
<feature type="binding site" evidence="10">
    <location>
        <position position="116"/>
    </location>
    <ligand>
        <name>Mn(2+)</name>
        <dbReference type="ChEBI" id="CHEBI:29035"/>
        <label>2</label>
    </ligand>
</feature>
<evidence type="ECO:0000256" key="2">
    <source>
        <dbReference type="ARBA" id="ARBA00022516"/>
    </source>
</evidence>
<keyword evidence="7 10" id="KW-0443">Lipid metabolism</keyword>
<dbReference type="GO" id="GO:0019897">
    <property type="term" value="C:extrinsic component of plasma membrane"/>
    <property type="evidence" value="ECO:0007669"/>
    <property type="project" value="UniProtKB-UniRule"/>
</dbReference>
<dbReference type="GO" id="GO:0008758">
    <property type="term" value="F:UDP-2,3-diacylglucosamine hydrolase activity"/>
    <property type="evidence" value="ECO:0007669"/>
    <property type="project" value="UniProtKB-UniRule"/>
</dbReference>
<dbReference type="PANTHER" id="PTHR34990">
    <property type="entry name" value="UDP-2,3-DIACYLGLUCOSAMINE HYDROLASE-RELATED"/>
    <property type="match status" value="1"/>
</dbReference>
<comment type="cofactor">
    <cofactor evidence="10">
        <name>Mn(2+)</name>
        <dbReference type="ChEBI" id="CHEBI:29035"/>
    </cofactor>
    <text evidence="10">Binds 2 Mn(2+) ions per subunit in a binuclear metal center.</text>
</comment>
<evidence type="ECO:0000256" key="7">
    <source>
        <dbReference type="ARBA" id="ARBA00023098"/>
    </source>
</evidence>
<feature type="binding site" evidence="10">
    <location>
        <position position="197"/>
    </location>
    <ligand>
        <name>Mn(2+)</name>
        <dbReference type="ChEBI" id="CHEBI:29035"/>
        <label>1</label>
    </ligand>
</feature>
<dbReference type="Pfam" id="PF00149">
    <property type="entry name" value="Metallophos"/>
    <property type="match status" value="1"/>
</dbReference>
<feature type="binding site" evidence="10">
    <location>
        <position position="10"/>
    </location>
    <ligand>
        <name>Mn(2+)</name>
        <dbReference type="ChEBI" id="CHEBI:29035"/>
        <label>1</label>
    </ligand>
</feature>
<sequence>MLMQQLFISDLHLSEDHPRLVHGFLSLLQHYQQQPTALYILGDWFNAWLSDGNPGEWLLPIVKQLRAFTATGNKVYFLCGNRDFVLGQRFLDRFGGQLLTEPYVYQWQGLNIRLEHGDALCTDDVAYQRFKKIIRNPLLLGSLKLLPFYLKKRLGDFFRKKSQARQTTQHYQPIDVNEAEVLQQIQGINLLIHGHTHRPAIHEISPTQQRIVLGDWRENDGQTQHGCAKVLLLRSATDIEFFDWQF</sequence>
<keyword evidence="9 10" id="KW-0464">Manganese</keyword>
<dbReference type="GO" id="GO:0030145">
    <property type="term" value="F:manganese ion binding"/>
    <property type="evidence" value="ECO:0007669"/>
    <property type="project" value="UniProtKB-UniRule"/>
</dbReference>
<evidence type="ECO:0000259" key="11">
    <source>
        <dbReference type="Pfam" id="PF00149"/>
    </source>
</evidence>
<dbReference type="InterPro" id="IPR043461">
    <property type="entry name" value="LpxH-like"/>
</dbReference>
<evidence type="ECO:0000256" key="6">
    <source>
        <dbReference type="ARBA" id="ARBA00022801"/>
    </source>
</evidence>
<dbReference type="PANTHER" id="PTHR34990:SF1">
    <property type="entry name" value="UDP-2,3-DIACYLGLUCOSAMINE HYDROLASE"/>
    <property type="match status" value="1"/>
</dbReference>
<comment type="subcellular location">
    <subcellularLocation>
        <location evidence="10">Cell inner membrane</location>
        <topology evidence="10">Peripheral membrane protein</topology>
        <orientation evidence="10">Cytoplasmic side</orientation>
    </subcellularLocation>
</comment>
<keyword evidence="1 10" id="KW-1003">Cell membrane</keyword>
<dbReference type="Proteomes" id="UP000219042">
    <property type="component" value="Unassembled WGS sequence"/>
</dbReference>
<dbReference type="UniPathway" id="UPA00359">
    <property type="reaction ID" value="UER00480"/>
</dbReference>
<dbReference type="NCBIfam" id="NF003743">
    <property type="entry name" value="PRK05340.1"/>
    <property type="match status" value="1"/>
</dbReference>
<feature type="binding site" evidence="10">
    <location>
        <position position="124"/>
    </location>
    <ligand>
        <name>substrate</name>
    </ligand>
</feature>
<dbReference type="GO" id="GO:0005737">
    <property type="term" value="C:cytoplasm"/>
    <property type="evidence" value="ECO:0007669"/>
    <property type="project" value="InterPro"/>
</dbReference>
<keyword evidence="2 10" id="KW-0444">Lipid biosynthesis</keyword>
<dbReference type="AlphaFoldDB" id="A0A240E7E2"/>
<evidence type="ECO:0000256" key="1">
    <source>
        <dbReference type="ARBA" id="ARBA00022475"/>
    </source>
</evidence>
<evidence type="ECO:0000256" key="3">
    <source>
        <dbReference type="ARBA" id="ARBA00022519"/>
    </source>
</evidence>
<feature type="binding site" evidence="10">
    <location>
        <position position="43"/>
    </location>
    <ligand>
        <name>Mn(2+)</name>
        <dbReference type="ChEBI" id="CHEBI:29035"/>
        <label>2</label>
    </ligand>
</feature>
<evidence type="ECO:0000256" key="4">
    <source>
        <dbReference type="ARBA" id="ARBA00022556"/>
    </source>
</evidence>
<feature type="binding site" evidence="10">
    <location>
        <position position="81"/>
    </location>
    <ligand>
        <name>Mn(2+)</name>
        <dbReference type="ChEBI" id="CHEBI:29035"/>
        <label>2</label>
    </ligand>
</feature>
<dbReference type="InterPro" id="IPR004843">
    <property type="entry name" value="Calcineurin-like_PHP"/>
</dbReference>
<evidence type="ECO:0000256" key="5">
    <source>
        <dbReference type="ARBA" id="ARBA00022723"/>
    </source>
</evidence>
<dbReference type="CDD" id="cd07398">
    <property type="entry name" value="MPP_YbbF-LpxH"/>
    <property type="match status" value="1"/>
</dbReference>